<proteinExistence type="inferred from homology"/>
<dbReference type="Pfam" id="PF01757">
    <property type="entry name" value="Acyl_transf_3"/>
    <property type="match status" value="1"/>
</dbReference>
<feature type="domain" description="Acyltransferase 3" evidence="8">
    <location>
        <begin position="1"/>
        <end position="271"/>
    </location>
</feature>
<gene>
    <name evidence="9" type="ordered locus">Bache_1972</name>
</gene>
<dbReference type="EMBL" id="CP002352">
    <property type="protein sequence ID" value="ADV43950.1"/>
    <property type="molecule type" value="Genomic_DNA"/>
</dbReference>
<sequence>MGSMCVPLYFVISGFLFFYNGQVLTKEWYLNKIKSRSFSLLMPYLLWCTIALIVFSINHSVSVIDMIKGYTIGVSFPNMNGGATSVWDGPLWFVRNLFVLMLISPAIHVFLHYKKFSAAVLGLMFVAWLGMVSPMEHGVFISLLFFSIGGWLGLRQQHITVKWKWRYPALYSMFVILWCISPIGYQDYILQFVKVSGMWLVLALACQFVAGKECVKDYGALSFFIFACHDILLPFVKGVVTFCYETLQIQGNASAYFCVVIMDFAFCVVIYKLINILMPKLSKPLTGSRG</sequence>
<evidence type="ECO:0000259" key="8">
    <source>
        <dbReference type="Pfam" id="PF01757"/>
    </source>
</evidence>
<dbReference type="KEGG" id="bhl:Bache_1972"/>
<feature type="transmembrane region" description="Helical" evidence="7">
    <location>
        <begin position="6"/>
        <end position="25"/>
    </location>
</feature>
<feature type="transmembrane region" description="Helical" evidence="7">
    <location>
        <begin position="253"/>
        <end position="274"/>
    </location>
</feature>
<dbReference type="GO" id="GO:0009246">
    <property type="term" value="P:enterobacterial common antigen biosynthetic process"/>
    <property type="evidence" value="ECO:0007669"/>
    <property type="project" value="TreeGrafter"/>
</dbReference>
<dbReference type="GO" id="GO:0016413">
    <property type="term" value="F:O-acetyltransferase activity"/>
    <property type="evidence" value="ECO:0007669"/>
    <property type="project" value="TreeGrafter"/>
</dbReference>
<evidence type="ECO:0000256" key="7">
    <source>
        <dbReference type="SAM" id="Phobius"/>
    </source>
</evidence>
<dbReference type="STRING" id="693979.Bache_1972"/>
<reference evidence="9 10" key="2">
    <citation type="journal article" date="2011" name="Stand. Genomic Sci.">
        <title>Complete genome sequence of Bacteroides helcogenes type strain (P 36-108).</title>
        <authorList>
            <person name="Pati A."/>
            <person name="Gronow S."/>
            <person name="Zeytun A."/>
            <person name="Lapidus A."/>
            <person name="Nolan M."/>
            <person name="Hammon N."/>
            <person name="Deshpande S."/>
            <person name="Cheng J.F."/>
            <person name="Tapia R."/>
            <person name="Han C."/>
            <person name="Goodwin L."/>
            <person name="Pitluck S."/>
            <person name="Liolios K."/>
            <person name="Pagani I."/>
            <person name="Ivanova N."/>
            <person name="Mavromatis K."/>
            <person name="Chen A."/>
            <person name="Palaniappan K."/>
            <person name="Land M."/>
            <person name="Hauser L."/>
            <person name="Chang Y.J."/>
            <person name="Jeffries C.D."/>
            <person name="Detter J.C."/>
            <person name="Brambilla E."/>
            <person name="Rohde M."/>
            <person name="Goker M."/>
            <person name="Woyke T."/>
            <person name="Bristow J."/>
            <person name="Eisen J.A."/>
            <person name="Markowitz V."/>
            <person name="Hugenholtz P."/>
            <person name="Kyrpides N.C."/>
            <person name="Klenk H.P."/>
            <person name="Lucas S."/>
        </authorList>
    </citation>
    <scope>NUCLEOTIDE SEQUENCE [LARGE SCALE GENOMIC DNA]</scope>
    <source>
        <strain evidence="10">ATCC 35417 / DSM 20613 / JCM 6297 / CCUG 15421 / P 36-108</strain>
    </source>
</reference>
<feature type="transmembrane region" description="Helical" evidence="7">
    <location>
        <begin position="92"/>
        <end position="111"/>
    </location>
</feature>
<keyword evidence="5 7" id="KW-1133">Transmembrane helix</keyword>
<feature type="transmembrane region" description="Helical" evidence="7">
    <location>
        <begin position="116"/>
        <end position="132"/>
    </location>
</feature>
<comment type="similarity">
    <text evidence="2">Belongs to the acyltransferase 3 family.</text>
</comment>
<dbReference type="HOGENOM" id="CLU_023915_4_1_10"/>
<dbReference type="GO" id="GO:0005886">
    <property type="term" value="C:plasma membrane"/>
    <property type="evidence" value="ECO:0007669"/>
    <property type="project" value="UniProtKB-SubCell"/>
</dbReference>
<evidence type="ECO:0000256" key="6">
    <source>
        <dbReference type="ARBA" id="ARBA00023136"/>
    </source>
</evidence>
<organism evidence="9 10">
    <name type="scientific">Bacteroides helcogenes (strain ATCC 35417 / DSM 20613 / JCM 6297 / CCUG 15421 / P 36-108)</name>
    <dbReference type="NCBI Taxonomy" id="693979"/>
    <lineage>
        <taxon>Bacteria</taxon>
        <taxon>Pseudomonadati</taxon>
        <taxon>Bacteroidota</taxon>
        <taxon>Bacteroidia</taxon>
        <taxon>Bacteroidales</taxon>
        <taxon>Bacteroidaceae</taxon>
        <taxon>Bacteroides</taxon>
    </lineage>
</organism>
<name>E6SQ91_BACT6</name>
<keyword evidence="6 7" id="KW-0472">Membrane</keyword>
<feature type="transmembrane region" description="Helical" evidence="7">
    <location>
        <begin position="37"/>
        <end position="57"/>
    </location>
</feature>
<evidence type="ECO:0000256" key="5">
    <source>
        <dbReference type="ARBA" id="ARBA00022989"/>
    </source>
</evidence>
<feature type="transmembrane region" description="Helical" evidence="7">
    <location>
        <begin position="191"/>
        <end position="211"/>
    </location>
</feature>
<dbReference type="Proteomes" id="UP000008630">
    <property type="component" value="Chromosome"/>
</dbReference>
<feature type="transmembrane region" description="Helical" evidence="7">
    <location>
        <begin position="223"/>
        <end position="247"/>
    </location>
</feature>
<feature type="transmembrane region" description="Helical" evidence="7">
    <location>
        <begin position="166"/>
        <end position="185"/>
    </location>
</feature>
<feature type="transmembrane region" description="Helical" evidence="7">
    <location>
        <begin position="138"/>
        <end position="154"/>
    </location>
</feature>
<dbReference type="eggNOG" id="COG1835">
    <property type="taxonomic scope" value="Bacteria"/>
</dbReference>
<dbReference type="AlphaFoldDB" id="E6SQ91"/>
<dbReference type="OrthoDB" id="1072135at2"/>
<evidence type="ECO:0000256" key="1">
    <source>
        <dbReference type="ARBA" id="ARBA00004651"/>
    </source>
</evidence>
<evidence type="ECO:0000256" key="3">
    <source>
        <dbReference type="ARBA" id="ARBA00022475"/>
    </source>
</evidence>
<keyword evidence="3" id="KW-1003">Cell membrane</keyword>
<accession>E6SQ91</accession>
<dbReference type="PANTHER" id="PTHR40074">
    <property type="entry name" value="O-ACETYLTRANSFERASE WECH"/>
    <property type="match status" value="1"/>
</dbReference>
<reference key="1">
    <citation type="submission" date="2010-11" db="EMBL/GenBank/DDBJ databases">
        <title>The complete genome of Bacteroides helcogenes P 36-108.</title>
        <authorList>
            <consortium name="US DOE Joint Genome Institute (JGI-PGF)"/>
            <person name="Lucas S."/>
            <person name="Copeland A."/>
            <person name="Lapidus A."/>
            <person name="Bruce D."/>
            <person name="Goodwin L."/>
            <person name="Pitluck S."/>
            <person name="Kyrpides N."/>
            <person name="Mavromatis K."/>
            <person name="Ivanova N."/>
            <person name="Zeytun A."/>
            <person name="Brettin T."/>
            <person name="Detter J.C."/>
            <person name="Tapia R."/>
            <person name="Han C."/>
            <person name="Land M."/>
            <person name="Hauser L."/>
            <person name="Markowitz V."/>
            <person name="Cheng J.-F."/>
            <person name="Hugenholtz P."/>
            <person name="Woyke T."/>
            <person name="Wu D."/>
            <person name="Gronow S."/>
            <person name="Wellnitz S."/>
            <person name="Brambilla E."/>
            <person name="Klenk H.-P."/>
            <person name="Eisen J.A."/>
        </authorList>
    </citation>
    <scope>NUCLEOTIDE SEQUENCE</scope>
    <source>
        <strain>P 36-108</strain>
    </source>
</reference>
<evidence type="ECO:0000256" key="2">
    <source>
        <dbReference type="ARBA" id="ARBA00007400"/>
    </source>
</evidence>
<protein>
    <recommendedName>
        <fullName evidence="8">Acyltransferase 3 domain-containing protein</fullName>
    </recommendedName>
</protein>
<dbReference type="InterPro" id="IPR002656">
    <property type="entry name" value="Acyl_transf_3_dom"/>
</dbReference>
<evidence type="ECO:0000313" key="9">
    <source>
        <dbReference type="EMBL" id="ADV43950.1"/>
    </source>
</evidence>
<comment type="subcellular location">
    <subcellularLocation>
        <location evidence="1">Cell membrane</location>
        <topology evidence="1">Multi-pass membrane protein</topology>
    </subcellularLocation>
</comment>
<dbReference type="PANTHER" id="PTHR40074:SF2">
    <property type="entry name" value="O-ACETYLTRANSFERASE WECH"/>
    <property type="match status" value="1"/>
</dbReference>
<evidence type="ECO:0000313" key="10">
    <source>
        <dbReference type="Proteomes" id="UP000008630"/>
    </source>
</evidence>
<dbReference type="RefSeq" id="WP_013547543.1">
    <property type="nucleotide sequence ID" value="NC_014933.1"/>
</dbReference>
<evidence type="ECO:0000256" key="4">
    <source>
        <dbReference type="ARBA" id="ARBA00022692"/>
    </source>
</evidence>
<keyword evidence="10" id="KW-1185">Reference proteome</keyword>
<keyword evidence="4 7" id="KW-0812">Transmembrane</keyword>